<accession>A0A7W9SVC3</accession>
<evidence type="ECO:0000259" key="2">
    <source>
        <dbReference type="Pfam" id="PF06439"/>
    </source>
</evidence>
<evidence type="ECO:0000313" key="4">
    <source>
        <dbReference type="Proteomes" id="UP000520814"/>
    </source>
</evidence>
<feature type="signal peptide" evidence="1">
    <location>
        <begin position="1"/>
        <end position="25"/>
    </location>
</feature>
<keyword evidence="1" id="KW-0732">Signal</keyword>
<keyword evidence="4" id="KW-1185">Reference proteome</keyword>
<protein>
    <recommendedName>
        <fullName evidence="2">3-keto-alpha-glucoside-1,2-lyase/3-keto-2-hydroxy-glucal hydratase domain-containing protein</fullName>
    </recommendedName>
</protein>
<dbReference type="AlphaFoldDB" id="A0A7W9SVC3"/>
<proteinExistence type="predicted"/>
<organism evidence="3 4">
    <name type="scientific">Armatimonas rosea</name>
    <dbReference type="NCBI Taxonomy" id="685828"/>
    <lineage>
        <taxon>Bacteria</taxon>
        <taxon>Bacillati</taxon>
        <taxon>Armatimonadota</taxon>
        <taxon>Armatimonadia</taxon>
        <taxon>Armatimonadales</taxon>
        <taxon>Armatimonadaceae</taxon>
        <taxon>Armatimonas</taxon>
    </lineage>
</organism>
<dbReference type="Gene3D" id="2.60.120.560">
    <property type="entry name" value="Exo-inulinase, domain 1"/>
    <property type="match status" value="1"/>
</dbReference>
<dbReference type="EMBL" id="JACHGW010000007">
    <property type="protein sequence ID" value="MBB6053547.1"/>
    <property type="molecule type" value="Genomic_DNA"/>
</dbReference>
<comment type="caution">
    <text evidence="3">The sequence shown here is derived from an EMBL/GenBank/DDBJ whole genome shotgun (WGS) entry which is preliminary data.</text>
</comment>
<dbReference type="Proteomes" id="UP000520814">
    <property type="component" value="Unassembled WGS sequence"/>
</dbReference>
<gene>
    <name evidence="3" type="ORF">HNQ39_005382</name>
</gene>
<feature type="chain" id="PRO_5030761530" description="3-keto-alpha-glucoside-1,2-lyase/3-keto-2-hydroxy-glucal hydratase domain-containing protein" evidence="1">
    <location>
        <begin position="26"/>
        <end position="244"/>
    </location>
</feature>
<dbReference type="GO" id="GO:0016787">
    <property type="term" value="F:hydrolase activity"/>
    <property type="evidence" value="ECO:0007669"/>
    <property type="project" value="InterPro"/>
</dbReference>
<dbReference type="RefSeq" id="WP_184203637.1">
    <property type="nucleotide sequence ID" value="NZ_JACHGW010000007.1"/>
</dbReference>
<evidence type="ECO:0000256" key="1">
    <source>
        <dbReference type="SAM" id="SignalP"/>
    </source>
</evidence>
<reference evidence="3 4" key="1">
    <citation type="submission" date="2020-08" db="EMBL/GenBank/DDBJ databases">
        <title>Genomic Encyclopedia of Type Strains, Phase IV (KMG-IV): sequencing the most valuable type-strain genomes for metagenomic binning, comparative biology and taxonomic classification.</title>
        <authorList>
            <person name="Goeker M."/>
        </authorList>
    </citation>
    <scope>NUCLEOTIDE SEQUENCE [LARGE SCALE GENOMIC DNA]</scope>
    <source>
        <strain evidence="3 4">DSM 23562</strain>
    </source>
</reference>
<feature type="domain" description="3-keto-alpha-glucoside-1,2-lyase/3-keto-2-hydroxy-glucal hydratase" evidence="2">
    <location>
        <begin position="69"/>
        <end position="241"/>
    </location>
</feature>
<evidence type="ECO:0000313" key="3">
    <source>
        <dbReference type="EMBL" id="MBB6053547.1"/>
    </source>
</evidence>
<dbReference type="InterPro" id="IPR010496">
    <property type="entry name" value="AL/BT2_dom"/>
</dbReference>
<sequence length="244" mass="26545">MATRKSIFFFSATALLGAATLLTTATPAASQAQRGQQQPPAFPSSIRLGGRAPMAAKVLIGPKGEGFAENWVTRGTKDPAAWTLQEDGGMLPNKKDITSTSEFGDCFVHVEFKVPTEHGNAGIAFHGRYEVQMYNSFGGELTKETGAAFYSQKAAKFNAAKPAGEWQSYDILFRAPRFDETGKVTEKARASVFWNGVLVQNNEEFNGPTGIQYGDFKGEVKVGPLVLQGNHDLVQYKNLWVVSQ</sequence>
<dbReference type="Pfam" id="PF06439">
    <property type="entry name" value="3keto-disac_hyd"/>
    <property type="match status" value="1"/>
</dbReference>
<name>A0A7W9SVC3_ARMRO</name>